<dbReference type="EMBL" id="CP042434">
    <property type="protein sequence ID" value="QEC71587.1"/>
    <property type="molecule type" value="Genomic_DNA"/>
</dbReference>
<sequence>MSVTTLGFSNSNAGQKDTLLGRLTSEIKKSSEYDRIKEDRISTIKSKLATTRGSDEELLFALTDSLYNEYAAYSYDSAIVYARKLQELAIRFQNPTFLIRSKISFGHTLLSAGLYKEAYDTLAVIQIGQSAPAVKARYYALMARYYYDLAAYDYDPAFSVDYDKRGNRYIDSALIYFPVSSFEYNYYKGLKAFKKEIRRRPGYPSAKLLTERILRRIS</sequence>
<dbReference type="OrthoDB" id="1044679at2"/>
<name>A0A5B8VJ18_9BACT</name>
<dbReference type="Proteomes" id="UP000321291">
    <property type="component" value="Chromosome"/>
</dbReference>
<accession>A0A5B8VJ18</accession>
<evidence type="ECO:0008006" key="3">
    <source>
        <dbReference type="Google" id="ProtNLM"/>
    </source>
</evidence>
<reference evidence="1 2" key="1">
    <citation type="journal article" date="2017" name="Int. J. Syst. Evol. Microbiol.">
        <title>Arachidicoccus ginsenosidivorans sp. nov., with ginsenoside-converting activity isolated from ginseng cultivating soil.</title>
        <authorList>
            <person name="Siddiqi M.Z."/>
            <person name="Aslam Z."/>
            <person name="Im W.T."/>
        </authorList>
    </citation>
    <scope>NUCLEOTIDE SEQUENCE [LARGE SCALE GENOMIC DNA]</scope>
    <source>
        <strain evidence="1 2">Gsoil 809</strain>
    </source>
</reference>
<proteinExistence type="predicted"/>
<evidence type="ECO:0000313" key="1">
    <source>
        <dbReference type="EMBL" id="QEC71587.1"/>
    </source>
</evidence>
<gene>
    <name evidence="1" type="ORF">FSB73_07795</name>
</gene>
<evidence type="ECO:0000313" key="2">
    <source>
        <dbReference type="Proteomes" id="UP000321291"/>
    </source>
</evidence>
<organism evidence="1 2">
    <name type="scientific">Arachidicoccus ginsenosidivorans</name>
    <dbReference type="NCBI Taxonomy" id="496057"/>
    <lineage>
        <taxon>Bacteria</taxon>
        <taxon>Pseudomonadati</taxon>
        <taxon>Bacteroidota</taxon>
        <taxon>Chitinophagia</taxon>
        <taxon>Chitinophagales</taxon>
        <taxon>Chitinophagaceae</taxon>
        <taxon>Arachidicoccus</taxon>
    </lineage>
</organism>
<keyword evidence="2" id="KW-1185">Reference proteome</keyword>
<protein>
    <recommendedName>
        <fullName evidence="3">Tetratricopeptide repeat protein</fullName>
    </recommendedName>
</protein>
<dbReference type="KEGG" id="agi:FSB73_07795"/>
<dbReference type="RefSeq" id="WP_146780965.1">
    <property type="nucleotide sequence ID" value="NZ_CP042434.1"/>
</dbReference>
<dbReference type="AlphaFoldDB" id="A0A5B8VJ18"/>